<evidence type="ECO:0000256" key="2">
    <source>
        <dbReference type="SAM" id="SignalP"/>
    </source>
</evidence>
<evidence type="ECO:0008006" key="5">
    <source>
        <dbReference type="Google" id="ProtNLM"/>
    </source>
</evidence>
<feature type="signal peptide" evidence="2">
    <location>
        <begin position="1"/>
        <end position="24"/>
    </location>
</feature>
<comment type="caution">
    <text evidence="3">The sequence shown here is derived from an EMBL/GenBank/DDBJ whole genome shotgun (WGS) entry which is preliminary data.</text>
</comment>
<accession>A0ABU8RWY2</accession>
<protein>
    <recommendedName>
        <fullName evidence="5">DUF2946 domain-containing protein</fullName>
    </recommendedName>
</protein>
<evidence type="ECO:0000313" key="4">
    <source>
        <dbReference type="Proteomes" id="UP001361239"/>
    </source>
</evidence>
<reference evidence="3 4" key="1">
    <citation type="submission" date="2024-03" db="EMBL/GenBank/DDBJ databases">
        <authorList>
            <person name="Jo J.-H."/>
        </authorList>
    </citation>
    <scope>NUCLEOTIDE SEQUENCE [LARGE SCALE GENOMIC DNA]</scope>
    <source>
        <strain evidence="3 4">PS1R-30</strain>
    </source>
</reference>
<gene>
    <name evidence="3" type="ORF">WG901_13170</name>
</gene>
<keyword evidence="4" id="KW-1185">Reference proteome</keyword>
<dbReference type="RefSeq" id="WP_339587526.1">
    <property type="nucleotide sequence ID" value="NZ_JBBHJZ010000002.1"/>
</dbReference>
<feature type="chain" id="PRO_5046473722" description="DUF2946 domain-containing protein" evidence="2">
    <location>
        <begin position="25"/>
        <end position="110"/>
    </location>
</feature>
<sequence length="110" mass="11690">MLRRGLLLLCLLLTSLMATSAVHANEQSPAPVIDCSGQVHVDGDTDQSAPDSDQGVPHHHTGCHGHGTFDAFPLKVDAIGLEPATRLFFFPASSVRARWMAGPALRPPIA</sequence>
<name>A0ABU8RWY2_9SPHN</name>
<organism evidence="3 4">
    <name type="scientific">Novosphingobium anseongense</name>
    <dbReference type="NCBI Taxonomy" id="3133436"/>
    <lineage>
        <taxon>Bacteria</taxon>
        <taxon>Pseudomonadati</taxon>
        <taxon>Pseudomonadota</taxon>
        <taxon>Alphaproteobacteria</taxon>
        <taxon>Sphingomonadales</taxon>
        <taxon>Sphingomonadaceae</taxon>
        <taxon>Novosphingobium</taxon>
    </lineage>
</organism>
<keyword evidence="2" id="KW-0732">Signal</keyword>
<dbReference type="EMBL" id="JBBHJZ010000002">
    <property type="protein sequence ID" value="MEJ5977594.1"/>
    <property type="molecule type" value="Genomic_DNA"/>
</dbReference>
<feature type="region of interest" description="Disordered" evidence="1">
    <location>
        <begin position="33"/>
        <end position="62"/>
    </location>
</feature>
<evidence type="ECO:0000313" key="3">
    <source>
        <dbReference type="EMBL" id="MEJ5977594.1"/>
    </source>
</evidence>
<evidence type="ECO:0000256" key="1">
    <source>
        <dbReference type="SAM" id="MobiDB-lite"/>
    </source>
</evidence>
<proteinExistence type="predicted"/>
<dbReference type="Proteomes" id="UP001361239">
    <property type="component" value="Unassembled WGS sequence"/>
</dbReference>